<dbReference type="InterPro" id="IPR001011">
    <property type="entry name" value="Acid_Pase_classA_bac"/>
</dbReference>
<name>A0A1G7X8B5_9BACT</name>
<gene>
    <name evidence="9" type="ORF">SAMN04487901_1106</name>
</gene>
<reference evidence="10" key="1">
    <citation type="submission" date="2016-10" db="EMBL/GenBank/DDBJ databases">
        <authorList>
            <person name="Varghese N."/>
            <person name="Submissions S."/>
        </authorList>
    </citation>
    <scope>NUCLEOTIDE SEQUENCE [LARGE SCALE GENOMIC DNA]</scope>
    <source>
        <strain evidence="10">BP1-148</strain>
    </source>
</reference>
<dbReference type="InterPro" id="IPR000326">
    <property type="entry name" value="PAP2/HPO"/>
</dbReference>
<dbReference type="InterPro" id="IPR018296">
    <property type="entry name" value="Acid_Pase_classA_bac_CS"/>
</dbReference>
<sequence length="279" mass="32003">MADRNEKQVFISYSRYDYLDSNKQVISGNNILTQTMKCFWVGLALTFSICVNAQPTGERAFFTTKEMPDITRILKSPPKEGTPAFDYDIKCYMQGKEQRADSFRCSIAIRDAVYGIETIAHEFSVPFGLLISKDNTPQIYELLERSLATCDSICTNPKKFWHRKRPFAYFNESTLTPQEDDYLKTNGSYPSGHTILGYSAALLLTEINPERADTLMSRGIMYGDSRIIVGAHWNSDVEAGRLAASIAYTRLHTNRQFLKQMKRAKKEFLRIRKRTNHTK</sequence>
<dbReference type="GO" id="GO:0003993">
    <property type="term" value="F:acid phosphatase activity"/>
    <property type="evidence" value="ECO:0007669"/>
    <property type="project" value="UniProtKB-EC"/>
</dbReference>
<protein>
    <recommendedName>
        <fullName evidence="4">acid phosphatase</fullName>
        <ecNumber evidence="4">3.1.3.2</ecNumber>
    </recommendedName>
</protein>
<keyword evidence="7" id="KW-0378">Hydrolase</keyword>
<proteinExistence type="inferred from homology"/>
<keyword evidence="10" id="KW-1185">Reference proteome</keyword>
<dbReference type="Proteomes" id="UP000198779">
    <property type="component" value="Unassembled WGS sequence"/>
</dbReference>
<evidence type="ECO:0000256" key="5">
    <source>
        <dbReference type="ARBA" id="ARBA00022729"/>
    </source>
</evidence>
<dbReference type="RefSeq" id="WP_091817815.1">
    <property type="nucleotide sequence ID" value="NZ_FNCQ01000010.1"/>
</dbReference>
<evidence type="ECO:0000256" key="3">
    <source>
        <dbReference type="ARBA" id="ARBA00009017"/>
    </source>
</evidence>
<comment type="similarity">
    <text evidence="3">Belongs to the class A bacterial acid phosphatase family.</text>
</comment>
<organism evidence="9 10">
    <name type="scientific">Prevotella communis</name>
    <dbReference type="NCBI Taxonomy" id="2913614"/>
    <lineage>
        <taxon>Bacteria</taxon>
        <taxon>Pseudomonadati</taxon>
        <taxon>Bacteroidota</taxon>
        <taxon>Bacteroidia</taxon>
        <taxon>Bacteroidales</taxon>
        <taxon>Prevotellaceae</taxon>
        <taxon>Prevotella</taxon>
    </lineage>
</organism>
<dbReference type="EMBL" id="FNCQ01000010">
    <property type="protein sequence ID" value="SDG80422.1"/>
    <property type="molecule type" value="Genomic_DNA"/>
</dbReference>
<keyword evidence="5" id="KW-0732">Signal</keyword>
<dbReference type="EC" id="3.1.3.2" evidence="4"/>
<evidence type="ECO:0000256" key="2">
    <source>
        <dbReference type="ARBA" id="ARBA00004418"/>
    </source>
</evidence>
<evidence type="ECO:0000313" key="10">
    <source>
        <dbReference type="Proteomes" id="UP000198779"/>
    </source>
</evidence>
<evidence type="ECO:0000256" key="1">
    <source>
        <dbReference type="ARBA" id="ARBA00000032"/>
    </source>
</evidence>
<evidence type="ECO:0000256" key="4">
    <source>
        <dbReference type="ARBA" id="ARBA00012646"/>
    </source>
</evidence>
<evidence type="ECO:0000256" key="7">
    <source>
        <dbReference type="ARBA" id="ARBA00022801"/>
    </source>
</evidence>
<keyword evidence="6" id="KW-0574">Periplasm</keyword>
<dbReference type="Pfam" id="PF01569">
    <property type="entry name" value="PAP2"/>
    <property type="match status" value="1"/>
</dbReference>
<dbReference type="PROSITE" id="PS01157">
    <property type="entry name" value="ACID_PHOSPH_CL_A"/>
    <property type="match status" value="1"/>
</dbReference>
<evidence type="ECO:0000256" key="6">
    <source>
        <dbReference type="ARBA" id="ARBA00022764"/>
    </source>
</evidence>
<dbReference type="PRINTS" id="PR00483">
    <property type="entry name" value="BACPHPHTASE"/>
</dbReference>
<comment type="subcellular location">
    <subcellularLocation>
        <location evidence="2">Periplasm</location>
    </subcellularLocation>
</comment>
<dbReference type="STRING" id="645274.SAMN04487901_1106"/>
<dbReference type="SMART" id="SM00014">
    <property type="entry name" value="acidPPc"/>
    <property type="match status" value="1"/>
</dbReference>
<dbReference type="InterPro" id="IPR036938">
    <property type="entry name" value="PAP2/HPO_sf"/>
</dbReference>
<dbReference type="SUPFAM" id="SSF48317">
    <property type="entry name" value="Acid phosphatase/Vanadium-dependent haloperoxidase"/>
    <property type="match status" value="1"/>
</dbReference>
<evidence type="ECO:0000313" key="9">
    <source>
        <dbReference type="EMBL" id="SDG80422.1"/>
    </source>
</evidence>
<comment type="catalytic activity">
    <reaction evidence="1">
        <text>a phosphate monoester + H2O = an alcohol + phosphate</text>
        <dbReference type="Rhea" id="RHEA:15017"/>
        <dbReference type="ChEBI" id="CHEBI:15377"/>
        <dbReference type="ChEBI" id="CHEBI:30879"/>
        <dbReference type="ChEBI" id="CHEBI:43474"/>
        <dbReference type="ChEBI" id="CHEBI:67140"/>
        <dbReference type="EC" id="3.1.3.2"/>
    </reaction>
</comment>
<dbReference type="GO" id="GO:0030288">
    <property type="term" value="C:outer membrane-bounded periplasmic space"/>
    <property type="evidence" value="ECO:0007669"/>
    <property type="project" value="InterPro"/>
</dbReference>
<feature type="domain" description="Phosphatidic acid phosphatase type 2/haloperoxidase" evidence="8">
    <location>
        <begin position="138"/>
        <end position="252"/>
    </location>
</feature>
<accession>A0A1G7X8B5</accession>
<dbReference type="AlphaFoldDB" id="A0A1G7X8B5"/>
<dbReference type="Gene3D" id="1.20.144.10">
    <property type="entry name" value="Phosphatidic acid phosphatase type 2/haloperoxidase"/>
    <property type="match status" value="1"/>
</dbReference>
<evidence type="ECO:0000259" key="8">
    <source>
        <dbReference type="SMART" id="SM00014"/>
    </source>
</evidence>
<dbReference type="CDD" id="cd03397">
    <property type="entry name" value="PAP2_acid_phosphatase"/>
    <property type="match status" value="1"/>
</dbReference>